<dbReference type="PRINTS" id="PR00455">
    <property type="entry name" value="HTHTETR"/>
</dbReference>
<sequence length="222" mass="23791">MSISSSDRPPEDLTARARIRDAALAEFAEKGFKGATMKAVADAAGVSIGLVQHHFGSKDGLREACDKHVRDVVLGAAGEVQDGADVSPEFLRGMYEASGLSVRYLARALVEGSPVAAALFDEGAEAAERFFAETWPEEFSPGEAKVRERAAVMAAMHLGTIVLHEHLSRRLGIDVLQGANSSLIGTALADVYAHMGRWIAAEQGDRLRQAVTDFHLKEHPDA</sequence>
<evidence type="ECO:0000313" key="6">
    <source>
        <dbReference type="EMBL" id="PZG15635.1"/>
    </source>
</evidence>
<proteinExistence type="predicted"/>
<dbReference type="PROSITE" id="PS50977">
    <property type="entry name" value="HTH_TETR_2"/>
    <property type="match status" value="1"/>
</dbReference>
<evidence type="ECO:0000313" key="7">
    <source>
        <dbReference type="Proteomes" id="UP000249304"/>
    </source>
</evidence>
<dbReference type="InterPro" id="IPR001647">
    <property type="entry name" value="HTH_TetR"/>
</dbReference>
<dbReference type="PANTHER" id="PTHR30055:SF234">
    <property type="entry name" value="HTH-TYPE TRANSCRIPTIONAL REGULATOR BETI"/>
    <property type="match status" value="1"/>
</dbReference>
<dbReference type="Pfam" id="PF00440">
    <property type="entry name" value="TetR_N"/>
    <property type="match status" value="1"/>
</dbReference>
<dbReference type="GO" id="GO:0003700">
    <property type="term" value="F:DNA-binding transcription factor activity"/>
    <property type="evidence" value="ECO:0007669"/>
    <property type="project" value="TreeGrafter"/>
</dbReference>
<organism evidence="6 7">
    <name type="scientific">Nonomuraea aridisoli</name>
    <dbReference type="NCBI Taxonomy" id="2070368"/>
    <lineage>
        <taxon>Bacteria</taxon>
        <taxon>Bacillati</taxon>
        <taxon>Actinomycetota</taxon>
        <taxon>Actinomycetes</taxon>
        <taxon>Streptosporangiales</taxon>
        <taxon>Streptosporangiaceae</taxon>
        <taxon>Nonomuraea</taxon>
    </lineage>
</organism>
<evidence type="ECO:0000256" key="3">
    <source>
        <dbReference type="ARBA" id="ARBA00023163"/>
    </source>
</evidence>
<evidence type="ECO:0000256" key="4">
    <source>
        <dbReference type="PROSITE-ProRule" id="PRU00335"/>
    </source>
</evidence>
<accession>A0A2W2EFA1</accession>
<keyword evidence="1" id="KW-0805">Transcription regulation</keyword>
<dbReference type="InterPro" id="IPR050109">
    <property type="entry name" value="HTH-type_TetR-like_transc_reg"/>
</dbReference>
<comment type="caution">
    <text evidence="6">The sequence shown here is derived from an EMBL/GenBank/DDBJ whole genome shotgun (WGS) entry which is preliminary data.</text>
</comment>
<dbReference type="PANTHER" id="PTHR30055">
    <property type="entry name" value="HTH-TYPE TRANSCRIPTIONAL REGULATOR RUTR"/>
    <property type="match status" value="1"/>
</dbReference>
<dbReference type="Gene3D" id="1.10.357.10">
    <property type="entry name" value="Tetracycline Repressor, domain 2"/>
    <property type="match status" value="1"/>
</dbReference>
<dbReference type="InterPro" id="IPR009057">
    <property type="entry name" value="Homeodomain-like_sf"/>
</dbReference>
<evidence type="ECO:0000256" key="2">
    <source>
        <dbReference type="ARBA" id="ARBA00023125"/>
    </source>
</evidence>
<feature type="DNA-binding region" description="H-T-H motif" evidence="4">
    <location>
        <begin position="36"/>
        <end position="55"/>
    </location>
</feature>
<feature type="domain" description="HTH tetR-type" evidence="5">
    <location>
        <begin position="13"/>
        <end position="73"/>
    </location>
</feature>
<dbReference type="OrthoDB" id="3403733at2"/>
<evidence type="ECO:0000256" key="1">
    <source>
        <dbReference type="ARBA" id="ARBA00023015"/>
    </source>
</evidence>
<dbReference type="RefSeq" id="WP_111181152.1">
    <property type="nucleotide sequence ID" value="NZ_POUD01000101.1"/>
</dbReference>
<reference evidence="6 7" key="1">
    <citation type="submission" date="2018-01" db="EMBL/GenBank/DDBJ databases">
        <title>Draft genome sequence of Nonomuraea sp. KC333.</title>
        <authorList>
            <person name="Sahin N."/>
            <person name="Saygin H."/>
            <person name="Ay H."/>
        </authorList>
    </citation>
    <scope>NUCLEOTIDE SEQUENCE [LARGE SCALE GENOMIC DNA]</scope>
    <source>
        <strain evidence="6 7">KC333</strain>
    </source>
</reference>
<evidence type="ECO:0000259" key="5">
    <source>
        <dbReference type="PROSITE" id="PS50977"/>
    </source>
</evidence>
<dbReference type="EMBL" id="POUD01000101">
    <property type="protein sequence ID" value="PZG15635.1"/>
    <property type="molecule type" value="Genomic_DNA"/>
</dbReference>
<name>A0A2W2EFA1_9ACTN</name>
<keyword evidence="7" id="KW-1185">Reference proteome</keyword>
<dbReference type="SUPFAM" id="SSF46689">
    <property type="entry name" value="Homeodomain-like"/>
    <property type="match status" value="1"/>
</dbReference>
<keyword evidence="2 4" id="KW-0238">DNA-binding</keyword>
<dbReference type="GO" id="GO:0000976">
    <property type="term" value="F:transcription cis-regulatory region binding"/>
    <property type="evidence" value="ECO:0007669"/>
    <property type="project" value="TreeGrafter"/>
</dbReference>
<dbReference type="AlphaFoldDB" id="A0A2W2EFA1"/>
<gene>
    <name evidence="6" type="ORF">C1J01_23545</name>
</gene>
<protein>
    <submittedName>
        <fullName evidence="6">TetR family transcriptional regulator</fullName>
    </submittedName>
</protein>
<dbReference type="Proteomes" id="UP000249304">
    <property type="component" value="Unassembled WGS sequence"/>
</dbReference>
<keyword evidence="3" id="KW-0804">Transcription</keyword>